<evidence type="ECO:0000313" key="1">
    <source>
        <dbReference type="EMBL" id="KGF49405.1"/>
    </source>
</evidence>
<dbReference type="AlphaFoldDB" id="A0A096ARP2"/>
<dbReference type="EMBL" id="JRNU01000124">
    <property type="protein sequence ID" value="KGF49405.1"/>
    <property type="molecule type" value="Genomic_DNA"/>
</dbReference>
<evidence type="ECO:0000313" key="2">
    <source>
        <dbReference type="Proteomes" id="UP000029614"/>
    </source>
</evidence>
<dbReference type="Proteomes" id="UP000029614">
    <property type="component" value="Unassembled WGS sequence"/>
</dbReference>
<comment type="caution">
    <text evidence="1">The sequence shown here is derived from an EMBL/GenBank/DDBJ whole genome shotgun (WGS) entry which is preliminary data.</text>
</comment>
<protein>
    <submittedName>
        <fullName evidence="1">Uncharacterized protein</fullName>
    </submittedName>
</protein>
<proteinExistence type="predicted"/>
<accession>A0A096ARP2</accession>
<name>A0A096ARP2_9BACT</name>
<reference evidence="1 2" key="1">
    <citation type="submission" date="2014-07" db="EMBL/GenBank/DDBJ databases">
        <authorList>
            <person name="McCorrison J."/>
            <person name="Sanka R."/>
            <person name="Torralba M."/>
            <person name="Gillis M."/>
            <person name="Haft D.H."/>
            <person name="Methe B."/>
            <person name="Sutton G."/>
            <person name="Nelson K.E."/>
        </authorList>
    </citation>
    <scope>NUCLEOTIDE SEQUENCE [LARGE SCALE GENOMIC DNA]</scope>
    <source>
        <strain evidence="1 2">DNF00058</strain>
    </source>
</reference>
<gene>
    <name evidence="1" type="ORF">HMPREF9302_10870</name>
</gene>
<keyword evidence="2" id="KW-1185">Reference proteome</keyword>
<organism evidence="1 2">
    <name type="scientific">Prevotella amnii DNF00058</name>
    <dbReference type="NCBI Taxonomy" id="1401066"/>
    <lineage>
        <taxon>Bacteria</taxon>
        <taxon>Pseudomonadati</taxon>
        <taxon>Bacteroidota</taxon>
        <taxon>Bacteroidia</taxon>
        <taxon>Bacteroidales</taxon>
        <taxon>Prevotellaceae</taxon>
        <taxon>Prevotella</taxon>
    </lineage>
</organism>
<sequence>MPLTDIIIIAIHTTRSVVLLSVDVGEDTKAGFRSGLCGKFACLLNALEGNTTPYSGDLREKPVFNGVPLRRVRGIVRHYYVNMEVFGKFDQLLLEKPAGTAVGTSTVTEQHDGSCMWIDVLEHTIPVVLEVVAEEPGCVMAYSEAHVSSILLNIVDAIGNDFAACKGGEVMVPASRRPVAVYLSASSEWADQLFLLRVYTEDGYVIFFTHASHCGDFLELFVSFIALCHRGTLLRSAFLESLFGYDLFEGVIAYAYSVIHLHLVSYDARRIEKHAYALILRQAAYGIFRNLPEDVDILGMNTENTLSASTFLPYVSGSNCVPALKLVNTSIHCISGDMICFADQTHAVRSKFHRLVGTEQPALAFVQIGDFWETP</sequence>